<dbReference type="AlphaFoldDB" id="A0AAD3CIG0"/>
<feature type="chain" id="PRO_5042258878" evidence="2">
    <location>
        <begin position="19"/>
        <end position="195"/>
    </location>
</feature>
<evidence type="ECO:0000313" key="4">
    <source>
        <dbReference type="Proteomes" id="UP001054902"/>
    </source>
</evidence>
<accession>A0AAD3CIG0</accession>
<feature type="signal peptide" evidence="2">
    <location>
        <begin position="1"/>
        <end position="18"/>
    </location>
</feature>
<sequence>MMKKQFTLLLLFARSAVSFVVPLQDKRVLLQTFLSEKAESDAEAHLQEMPHIWEELKKTEKDILVQQQLEGSDETEATEKLVENMLETALDFIKTKELAETERAKAAHENFQWAMKEEEAIEDFLREEYKSGLFIDGSESLEDHAHKAHDTEISAIREEAEALHQLADLYEKEEAVKATLEELKRLSEEEPYSSE</sequence>
<evidence type="ECO:0000313" key="3">
    <source>
        <dbReference type="EMBL" id="GFH45404.1"/>
    </source>
</evidence>
<evidence type="ECO:0000256" key="1">
    <source>
        <dbReference type="SAM" id="Coils"/>
    </source>
</evidence>
<comment type="caution">
    <text evidence="3">The sequence shown here is derived from an EMBL/GenBank/DDBJ whole genome shotgun (WGS) entry which is preliminary data.</text>
</comment>
<proteinExistence type="predicted"/>
<keyword evidence="1" id="KW-0175">Coiled coil</keyword>
<protein>
    <submittedName>
        <fullName evidence="3">Uncharacterized protein</fullName>
    </submittedName>
</protein>
<feature type="coiled-coil region" evidence="1">
    <location>
        <begin position="153"/>
        <end position="190"/>
    </location>
</feature>
<evidence type="ECO:0000256" key="2">
    <source>
        <dbReference type="SAM" id="SignalP"/>
    </source>
</evidence>
<reference evidence="3 4" key="1">
    <citation type="journal article" date="2021" name="Sci. Rep.">
        <title>The genome of the diatom Chaetoceros tenuissimus carries an ancient integrated fragment of an extant virus.</title>
        <authorList>
            <person name="Hongo Y."/>
            <person name="Kimura K."/>
            <person name="Takaki Y."/>
            <person name="Yoshida Y."/>
            <person name="Baba S."/>
            <person name="Kobayashi G."/>
            <person name="Nagasaki K."/>
            <person name="Hano T."/>
            <person name="Tomaru Y."/>
        </authorList>
    </citation>
    <scope>NUCLEOTIDE SEQUENCE [LARGE SCALE GENOMIC DNA]</scope>
    <source>
        <strain evidence="3 4">NIES-3715</strain>
    </source>
</reference>
<keyword evidence="2" id="KW-0732">Signal</keyword>
<dbReference type="Proteomes" id="UP001054902">
    <property type="component" value="Unassembled WGS sequence"/>
</dbReference>
<organism evidence="3 4">
    <name type="scientific">Chaetoceros tenuissimus</name>
    <dbReference type="NCBI Taxonomy" id="426638"/>
    <lineage>
        <taxon>Eukaryota</taxon>
        <taxon>Sar</taxon>
        <taxon>Stramenopiles</taxon>
        <taxon>Ochrophyta</taxon>
        <taxon>Bacillariophyta</taxon>
        <taxon>Coscinodiscophyceae</taxon>
        <taxon>Chaetocerotophycidae</taxon>
        <taxon>Chaetocerotales</taxon>
        <taxon>Chaetocerotaceae</taxon>
        <taxon>Chaetoceros</taxon>
    </lineage>
</organism>
<keyword evidence="4" id="KW-1185">Reference proteome</keyword>
<dbReference type="EMBL" id="BLLK01000020">
    <property type="protein sequence ID" value="GFH45404.1"/>
    <property type="molecule type" value="Genomic_DNA"/>
</dbReference>
<name>A0AAD3CIG0_9STRA</name>
<gene>
    <name evidence="3" type="ORF">CTEN210_01878</name>
</gene>